<dbReference type="SUPFAM" id="SSF54675">
    <property type="entry name" value="Nicotinate/Quinolinate PRTase N-terminal domain-like"/>
    <property type="match status" value="1"/>
</dbReference>
<keyword evidence="6" id="KW-0662">Pyridine nucleotide biosynthesis</keyword>
<dbReference type="UniPathway" id="UPA00253">
    <property type="reaction ID" value="UER00457"/>
</dbReference>
<proteinExistence type="inferred from homology"/>
<accession>X1HBU5</accession>
<protein>
    <recommendedName>
        <fullName evidence="3">nicotinate phosphoribosyltransferase</fullName>
        <ecNumber evidence="3">6.3.4.21</ecNumber>
    </recommendedName>
</protein>
<keyword evidence="5" id="KW-0436">Ligase</keyword>
<name>X1HBU5_9ZZZZ</name>
<dbReference type="GO" id="GO:0004516">
    <property type="term" value="F:nicotinate phosphoribosyltransferase activity"/>
    <property type="evidence" value="ECO:0007669"/>
    <property type="project" value="UniProtKB-EC"/>
</dbReference>
<dbReference type="EMBL" id="BARU01005892">
    <property type="protein sequence ID" value="GAH42788.1"/>
    <property type="molecule type" value="Genomic_DNA"/>
</dbReference>
<evidence type="ECO:0000256" key="4">
    <source>
        <dbReference type="ARBA" id="ARBA00022553"/>
    </source>
</evidence>
<evidence type="ECO:0000256" key="1">
    <source>
        <dbReference type="ARBA" id="ARBA00004952"/>
    </source>
</evidence>
<gene>
    <name evidence="8" type="ORF">S03H2_11558</name>
</gene>
<dbReference type="InterPro" id="IPR006406">
    <property type="entry name" value="Nic_PRibTrfase"/>
</dbReference>
<dbReference type="InterPro" id="IPR036068">
    <property type="entry name" value="Nicotinate_pribotase-like_C"/>
</dbReference>
<dbReference type="GO" id="GO:0005829">
    <property type="term" value="C:cytosol"/>
    <property type="evidence" value="ECO:0007669"/>
    <property type="project" value="TreeGrafter"/>
</dbReference>
<dbReference type="PANTHER" id="PTHR11098:SF1">
    <property type="entry name" value="NICOTINATE PHOSPHORIBOSYLTRANSFERASE"/>
    <property type="match status" value="1"/>
</dbReference>
<comment type="similarity">
    <text evidence="2">Belongs to the NAPRTase family.</text>
</comment>
<sequence>MKHDYVDVLKYFQLDRDNVVCWVEDNELKIHIGDGMASWFDTILFEVPVLAIVSETYFADKEVKPLECQDRLDSKIKLLKEQNSDIKFADFGTRRRIAKGWQEHMLRCLKIKLPNNFIGTSNVMFAKKLNIKPIGTMAHEWIQACQALTRLRDSQKYAFQKWADEYRGDLGIALSDTLGMGAFFNDFDMYFAKLFDGARHDSGDPYVWCDKLIKHYESMNIDPMTKTAIFSDGLDFTKALALHKEFKTRIRTSFGIGTNLTNDCGLEPLAIVVKMTKCDGDPVAKISDSPGKAMCNDLDYLKYLRSQFSIRLKRDVTE</sequence>
<dbReference type="NCBIfam" id="TIGR01514">
    <property type="entry name" value="NAPRTase"/>
    <property type="match status" value="1"/>
</dbReference>
<dbReference type="NCBIfam" id="NF003704">
    <property type="entry name" value="PRK05321.1"/>
    <property type="match status" value="1"/>
</dbReference>
<dbReference type="InterPro" id="IPR007229">
    <property type="entry name" value="Nic_PRibTrfase-Fam"/>
</dbReference>
<dbReference type="AlphaFoldDB" id="X1HBU5"/>
<dbReference type="PIRSF" id="PIRSF000484">
    <property type="entry name" value="NAPRT"/>
    <property type="match status" value="1"/>
</dbReference>
<dbReference type="SUPFAM" id="SSF51690">
    <property type="entry name" value="Nicotinate/Quinolinate PRTase C-terminal domain-like"/>
    <property type="match status" value="1"/>
</dbReference>
<evidence type="ECO:0000256" key="2">
    <source>
        <dbReference type="ARBA" id="ARBA00010897"/>
    </source>
</evidence>
<dbReference type="InterPro" id="IPR041525">
    <property type="entry name" value="N/Namide_PRibTrfase"/>
</dbReference>
<dbReference type="GO" id="GO:0034355">
    <property type="term" value="P:NAD+ biosynthetic process via the salvage pathway"/>
    <property type="evidence" value="ECO:0007669"/>
    <property type="project" value="TreeGrafter"/>
</dbReference>
<comment type="pathway">
    <text evidence="1">Cofactor biosynthesis; NAD(+) biosynthesis; nicotinate D-ribonucleotide from nicotinate: step 1/1.</text>
</comment>
<dbReference type="Gene3D" id="3.20.140.10">
    <property type="entry name" value="nicotinate phosphoribosyltransferase"/>
    <property type="match status" value="1"/>
</dbReference>
<dbReference type="EC" id="6.3.4.21" evidence="3"/>
<dbReference type="PANTHER" id="PTHR11098">
    <property type="entry name" value="NICOTINATE PHOSPHORIBOSYLTRANSFERASE"/>
    <property type="match status" value="1"/>
</dbReference>
<evidence type="ECO:0000256" key="5">
    <source>
        <dbReference type="ARBA" id="ARBA00022598"/>
    </source>
</evidence>
<evidence type="ECO:0000313" key="8">
    <source>
        <dbReference type="EMBL" id="GAH42788.1"/>
    </source>
</evidence>
<feature type="domain" description="Nicotinate/nicotinamide phosphoribosyltransferase" evidence="7">
    <location>
        <begin position="86"/>
        <end position="310"/>
    </location>
</feature>
<evidence type="ECO:0000256" key="3">
    <source>
        <dbReference type="ARBA" id="ARBA00013236"/>
    </source>
</evidence>
<dbReference type="Pfam" id="PF04095">
    <property type="entry name" value="NAPRTase"/>
    <property type="match status" value="1"/>
</dbReference>
<comment type="caution">
    <text evidence="8">The sequence shown here is derived from an EMBL/GenBank/DDBJ whole genome shotgun (WGS) entry which is preliminary data.</text>
</comment>
<evidence type="ECO:0000259" key="7">
    <source>
        <dbReference type="Pfam" id="PF04095"/>
    </source>
</evidence>
<reference evidence="8" key="1">
    <citation type="journal article" date="2014" name="Front. Microbiol.">
        <title>High frequency of phylogenetically diverse reductive dehalogenase-homologous genes in deep subseafloor sedimentary metagenomes.</title>
        <authorList>
            <person name="Kawai M."/>
            <person name="Futagami T."/>
            <person name="Toyoda A."/>
            <person name="Takaki Y."/>
            <person name="Nishi S."/>
            <person name="Hori S."/>
            <person name="Arai W."/>
            <person name="Tsubouchi T."/>
            <person name="Morono Y."/>
            <person name="Uchiyama I."/>
            <person name="Ito T."/>
            <person name="Fujiyama A."/>
            <person name="Inagaki F."/>
            <person name="Takami H."/>
        </authorList>
    </citation>
    <scope>NUCLEOTIDE SEQUENCE</scope>
    <source>
        <strain evidence="8">Expedition CK06-06</strain>
    </source>
</reference>
<keyword evidence="4" id="KW-0597">Phosphoprotein</keyword>
<evidence type="ECO:0000256" key="6">
    <source>
        <dbReference type="ARBA" id="ARBA00022642"/>
    </source>
</evidence>
<organism evidence="8">
    <name type="scientific">marine sediment metagenome</name>
    <dbReference type="NCBI Taxonomy" id="412755"/>
    <lineage>
        <taxon>unclassified sequences</taxon>
        <taxon>metagenomes</taxon>
        <taxon>ecological metagenomes</taxon>
    </lineage>
</organism>